<dbReference type="EMBL" id="BMAW01064998">
    <property type="protein sequence ID" value="GFT48325.1"/>
    <property type="molecule type" value="Genomic_DNA"/>
</dbReference>
<organism evidence="1 2">
    <name type="scientific">Nephila pilipes</name>
    <name type="common">Giant wood spider</name>
    <name type="synonym">Nephila maculata</name>
    <dbReference type="NCBI Taxonomy" id="299642"/>
    <lineage>
        <taxon>Eukaryota</taxon>
        <taxon>Metazoa</taxon>
        <taxon>Ecdysozoa</taxon>
        <taxon>Arthropoda</taxon>
        <taxon>Chelicerata</taxon>
        <taxon>Arachnida</taxon>
        <taxon>Araneae</taxon>
        <taxon>Araneomorphae</taxon>
        <taxon>Entelegynae</taxon>
        <taxon>Araneoidea</taxon>
        <taxon>Nephilidae</taxon>
        <taxon>Nephila</taxon>
    </lineage>
</organism>
<comment type="caution">
    <text evidence="1">The sequence shown here is derived from an EMBL/GenBank/DDBJ whole genome shotgun (WGS) entry which is preliminary data.</text>
</comment>
<keyword evidence="2" id="KW-1185">Reference proteome</keyword>
<reference evidence="1" key="1">
    <citation type="submission" date="2020-08" db="EMBL/GenBank/DDBJ databases">
        <title>Multicomponent nature underlies the extraordinary mechanical properties of spider dragline silk.</title>
        <authorList>
            <person name="Kono N."/>
            <person name="Nakamura H."/>
            <person name="Mori M."/>
            <person name="Yoshida Y."/>
            <person name="Ohtoshi R."/>
            <person name="Malay A.D."/>
            <person name="Moran D.A.P."/>
            <person name="Tomita M."/>
            <person name="Numata K."/>
            <person name="Arakawa K."/>
        </authorList>
    </citation>
    <scope>NUCLEOTIDE SEQUENCE</scope>
</reference>
<proteinExistence type="predicted"/>
<dbReference type="Proteomes" id="UP000887013">
    <property type="component" value="Unassembled WGS sequence"/>
</dbReference>
<sequence length="106" mass="11771">MAIVPVGLASNKSVSGRVKHSLEMKAKSSATIEGSEFDNCLGKELQILKLQLEPLSSFVLFSNAGAKWSFYRHLQFFTLKSYSLSSQLEKSISDLLRAVDFKVRNA</sequence>
<protein>
    <submittedName>
        <fullName evidence="1">Uncharacterized protein</fullName>
    </submittedName>
</protein>
<evidence type="ECO:0000313" key="2">
    <source>
        <dbReference type="Proteomes" id="UP000887013"/>
    </source>
</evidence>
<dbReference type="AlphaFoldDB" id="A0A8X6P3J1"/>
<accession>A0A8X6P3J1</accession>
<dbReference type="OrthoDB" id="10300116at2759"/>
<evidence type="ECO:0000313" key="1">
    <source>
        <dbReference type="EMBL" id="GFT48325.1"/>
    </source>
</evidence>
<gene>
    <name evidence="1" type="ORF">NPIL_310321</name>
</gene>
<name>A0A8X6P3J1_NEPPI</name>